<feature type="domain" description="ADF-H" evidence="4">
    <location>
        <begin position="95"/>
        <end position="227"/>
    </location>
</feature>
<evidence type="ECO:0000259" key="4">
    <source>
        <dbReference type="PROSITE" id="PS51263"/>
    </source>
</evidence>
<keyword evidence="2" id="KW-0009">Actin-binding</keyword>
<dbReference type="PROSITE" id="PS51263">
    <property type="entry name" value="ADF_H"/>
    <property type="match status" value="1"/>
</dbReference>
<sequence>MSKEPAAGEGRRLGGWEREGGPERKNPSREYHRSSPGRPSSTICSHGDGLQDGKTQRRLGHASVAGVASVVSKQPWLTTFCVLCSVRAWLQATEGMNVKEECQRWFMEMKWKKVHRFVVYKIDERSRAVLVDKVGGPGEGYEELVAALPGDDCRYAVFDFDFVTVDNCQKSKIFFIAWSPTASRIRAKILYATSKQGLRRLLDGVHYEVQATDPSEMGFDVIRGRAQ</sequence>
<dbReference type="PANTHER" id="PTHR11913">
    <property type="entry name" value="COFILIN-RELATED"/>
    <property type="match status" value="1"/>
</dbReference>
<accession>A0A1E5WB17</accession>
<proteinExistence type="inferred from homology"/>
<feature type="compositionally biased region" description="Basic and acidic residues" evidence="3">
    <location>
        <begin position="9"/>
        <end position="33"/>
    </location>
</feature>
<dbReference type="GO" id="GO:0015629">
    <property type="term" value="C:actin cytoskeleton"/>
    <property type="evidence" value="ECO:0007669"/>
    <property type="project" value="InterPro"/>
</dbReference>
<dbReference type="SMART" id="SM00102">
    <property type="entry name" value="ADF"/>
    <property type="match status" value="1"/>
</dbReference>
<name>A0A1E5WB17_9POAL</name>
<dbReference type="InterPro" id="IPR017904">
    <property type="entry name" value="ADF/Cofilin"/>
</dbReference>
<dbReference type="GO" id="GO:0030042">
    <property type="term" value="P:actin filament depolymerization"/>
    <property type="evidence" value="ECO:0007669"/>
    <property type="project" value="InterPro"/>
</dbReference>
<dbReference type="InterPro" id="IPR002108">
    <property type="entry name" value="ADF-H"/>
</dbReference>
<organism evidence="5 6">
    <name type="scientific">Dichanthelium oligosanthes</name>
    <dbReference type="NCBI Taxonomy" id="888268"/>
    <lineage>
        <taxon>Eukaryota</taxon>
        <taxon>Viridiplantae</taxon>
        <taxon>Streptophyta</taxon>
        <taxon>Embryophyta</taxon>
        <taxon>Tracheophyta</taxon>
        <taxon>Spermatophyta</taxon>
        <taxon>Magnoliopsida</taxon>
        <taxon>Liliopsida</taxon>
        <taxon>Poales</taxon>
        <taxon>Poaceae</taxon>
        <taxon>PACMAD clade</taxon>
        <taxon>Panicoideae</taxon>
        <taxon>Panicodae</taxon>
        <taxon>Paniceae</taxon>
        <taxon>Dichantheliinae</taxon>
        <taxon>Dichanthelium</taxon>
    </lineage>
</organism>
<comment type="caution">
    <text evidence="5">The sequence shown here is derived from an EMBL/GenBank/DDBJ whole genome shotgun (WGS) entry which is preliminary data.</text>
</comment>
<gene>
    <name evidence="5" type="ORF">BAE44_0004404</name>
</gene>
<dbReference type="CDD" id="cd11286">
    <property type="entry name" value="ADF_cofilin_like"/>
    <property type="match status" value="1"/>
</dbReference>
<dbReference type="OrthoDB" id="10249245at2759"/>
<evidence type="ECO:0000256" key="2">
    <source>
        <dbReference type="ARBA" id="ARBA00023203"/>
    </source>
</evidence>
<dbReference type="Pfam" id="PF00241">
    <property type="entry name" value="Cofilin_ADF"/>
    <property type="match status" value="1"/>
</dbReference>
<evidence type="ECO:0000313" key="5">
    <source>
        <dbReference type="EMBL" id="OEL34577.1"/>
    </source>
</evidence>
<protein>
    <submittedName>
        <fullName evidence="5">Actin-depolymerizing factor 5</fullName>
    </submittedName>
</protein>
<dbReference type="AlphaFoldDB" id="A0A1E5WB17"/>
<reference evidence="5 6" key="1">
    <citation type="submission" date="2016-09" db="EMBL/GenBank/DDBJ databases">
        <title>The draft genome of Dichanthelium oligosanthes: A C3 panicoid grass species.</title>
        <authorList>
            <person name="Studer A.J."/>
            <person name="Schnable J.C."/>
            <person name="Brutnell T.P."/>
        </authorList>
    </citation>
    <scope>NUCLEOTIDE SEQUENCE [LARGE SCALE GENOMIC DNA]</scope>
    <source>
        <strain evidence="6">cv. Kellogg 1175</strain>
        <tissue evidence="5">Leaf</tissue>
    </source>
</reference>
<comment type="similarity">
    <text evidence="1">Belongs to the actin-binding proteins ADF family.</text>
</comment>
<dbReference type="STRING" id="888268.A0A1E5WB17"/>
<dbReference type="Gene3D" id="3.40.20.10">
    <property type="entry name" value="Severin"/>
    <property type="match status" value="1"/>
</dbReference>
<dbReference type="Proteomes" id="UP000095767">
    <property type="component" value="Unassembled WGS sequence"/>
</dbReference>
<dbReference type="InterPro" id="IPR029006">
    <property type="entry name" value="ADF-H/Gelsolin-like_dom_sf"/>
</dbReference>
<feature type="region of interest" description="Disordered" evidence="3">
    <location>
        <begin position="1"/>
        <end position="57"/>
    </location>
</feature>
<dbReference type="SUPFAM" id="SSF55753">
    <property type="entry name" value="Actin depolymerizing proteins"/>
    <property type="match status" value="1"/>
</dbReference>
<keyword evidence="6" id="KW-1185">Reference proteome</keyword>
<evidence type="ECO:0000256" key="3">
    <source>
        <dbReference type="SAM" id="MobiDB-lite"/>
    </source>
</evidence>
<evidence type="ECO:0000256" key="1">
    <source>
        <dbReference type="ARBA" id="ARBA00006844"/>
    </source>
</evidence>
<evidence type="ECO:0000313" key="6">
    <source>
        <dbReference type="Proteomes" id="UP000095767"/>
    </source>
</evidence>
<dbReference type="GO" id="GO:0003779">
    <property type="term" value="F:actin binding"/>
    <property type="evidence" value="ECO:0007669"/>
    <property type="project" value="UniProtKB-KW"/>
</dbReference>
<dbReference type="EMBL" id="LWDX02014899">
    <property type="protein sequence ID" value="OEL34577.1"/>
    <property type="molecule type" value="Genomic_DNA"/>
</dbReference>